<dbReference type="InterPro" id="IPR001173">
    <property type="entry name" value="Glyco_trans_2-like"/>
</dbReference>
<reference evidence="11 12" key="1">
    <citation type="journal article" date="2017" name="Water Res.">
        <title>Comammox in drinking water systems.</title>
        <authorList>
            <person name="Wang Y."/>
            <person name="Ma L."/>
            <person name="Mao Y."/>
            <person name="Jiang X."/>
            <person name="Xia Y."/>
            <person name="Yu K."/>
            <person name="Li B."/>
            <person name="Zhang T."/>
        </authorList>
    </citation>
    <scope>NUCLEOTIDE SEQUENCE [LARGE SCALE GENOMIC DNA]</scope>
    <source>
        <strain evidence="11">SG_bin8</strain>
    </source>
</reference>
<keyword evidence="6 9" id="KW-1133">Transmembrane helix</keyword>
<dbReference type="Pfam" id="PF00535">
    <property type="entry name" value="Glycos_transf_2"/>
    <property type="match status" value="1"/>
</dbReference>
<dbReference type="InterPro" id="IPR029044">
    <property type="entry name" value="Nucleotide-diphossugar_trans"/>
</dbReference>
<dbReference type="CDD" id="cd04187">
    <property type="entry name" value="DPM1_like_bac"/>
    <property type="match status" value="1"/>
</dbReference>
<dbReference type="RefSeq" id="WP_376799926.1">
    <property type="nucleotide sequence ID" value="NZ_DBNB01000008.1"/>
</dbReference>
<accession>A0A1W9HR30</accession>
<feature type="transmembrane region" description="Helical" evidence="9">
    <location>
        <begin position="276"/>
        <end position="301"/>
    </location>
</feature>
<sequence length="337" mass="37599">MTMDPRSLHDISQRPELSVVVPMHNEAANLAPLLARLIPVLRSIDQRFEILFVDDGSRDDSFERVRAAALTEPRLRAIALSRNFGKEIAIAAGLAHARGNAVILMDGDLQHPPETIRDFVAKWRDGYHMVYGVRRDRETDSVMRRWFSGGFYRLFAALSPTQLPRGAGDFRLIDRKAVDALNTIHERTRFTKGLYSWIGFKAVGVEFDVEERADGGGSKWNARRLFSFALDGITAFSTLPLRVWTYIGTVVSMLALLLALYFVAETLIWGVAVPGFPSLIVSVMFFAGVQLITLGVLGEYIGRIFVEVKRRPLYIVAEEIGQVSATSPLSDQVEANS</sequence>
<evidence type="ECO:0000313" key="11">
    <source>
        <dbReference type="EMBL" id="OQW49707.1"/>
    </source>
</evidence>
<dbReference type="STRING" id="1827387.A4S15_03075"/>
<feature type="transmembrane region" description="Helical" evidence="9">
    <location>
        <begin position="243"/>
        <end position="264"/>
    </location>
</feature>
<proteinExistence type="inferred from homology"/>
<evidence type="ECO:0000313" key="12">
    <source>
        <dbReference type="Proteomes" id="UP000192872"/>
    </source>
</evidence>
<evidence type="ECO:0000256" key="1">
    <source>
        <dbReference type="ARBA" id="ARBA00004651"/>
    </source>
</evidence>
<protein>
    <submittedName>
        <fullName evidence="11">Glycosyl transferase family 2</fullName>
    </submittedName>
</protein>
<dbReference type="AlphaFoldDB" id="A0A1W9HR30"/>
<dbReference type="GO" id="GO:0016757">
    <property type="term" value="F:glycosyltransferase activity"/>
    <property type="evidence" value="ECO:0007669"/>
    <property type="project" value="UniProtKB-KW"/>
</dbReference>
<comment type="subcellular location">
    <subcellularLocation>
        <location evidence="1">Cell membrane</location>
        <topology evidence="1">Multi-pass membrane protein</topology>
    </subcellularLocation>
</comment>
<evidence type="ECO:0000259" key="10">
    <source>
        <dbReference type="Pfam" id="PF00535"/>
    </source>
</evidence>
<dbReference type="Proteomes" id="UP000192872">
    <property type="component" value="Unassembled WGS sequence"/>
</dbReference>
<dbReference type="FunFam" id="3.90.550.10:FF:000079">
    <property type="entry name" value="Probable glycosyl transferase"/>
    <property type="match status" value="1"/>
</dbReference>
<evidence type="ECO:0000256" key="6">
    <source>
        <dbReference type="ARBA" id="ARBA00022989"/>
    </source>
</evidence>
<keyword evidence="5 9" id="KW-0812">Transmembrane</keyword>
<dbReference type="InterPro" id="IPR050256">
    <property type="entry name" value="Glycosyltransferase_2"/>
</dbReference>
<organism evidence="11 12">
    <name type="scientific">Candidatus Raskinella chloraquaticus</name>
    <dbReference type="NCBI Taxonomy" id="1951219"/>
    <lineage>
        <taxon>Bacteria</taxon>
        <taxon>Pseudomonadati</taxon>
        <taxon>Pseudomonadota</taxon>
        <taxon>Alphaproteobacteria</taxon>
        <taxon>Hyphomicrobiales</taxon>
        <taxon>Phreatobacteraceae</taxon>
        <taxon>Candidatus Raskinella</taxon>
    </lineage>
</organism>
<dbReference type="SUPFAM" id="SSF53448">
    <property type="entry name" value="Nucleotide-diphospho-sugar transferases"/>
    <property type="match status" value="1"/>
</dbReference>
<evidence type="ECO:0000256" key="2">
    <source>
        <dbReference type="ARBA" id="ARBA00022475"/>
    </source>
</evidence>
<keyword evidence="2" id="KW-1003">Cell membrane</keyword>
<keyword evidence="3" id="KW-0328">Glycosyltransferase</keyword>
<gene>
    <name evidence="11" type="ORF">A4S15_03075</name>
</gene>
<dbReference type="PANTHER" id="PTHR48090:SF8">
    <property type="entry name" value="GLYCOSYLTRANSFERASE CSBB-RELATED"/>
    <property type="match status" value="1"/>
</dbReference>
<evidence type="ECO:0000256" key="3">
    <source>
        <dbReference type="ARBA" id="ARBA00022676"/>
    </source>
</evidence>
<name>A0A1W9HR30_9HYPH</name>
<dbReference type="GO" id="GO:0005886">
    <property type="term" value="C:plasma membrane"/>
    <property type="evidence" value="ECO:0007669"/>
    <property type="project" value="UniProtKB-SubCell"/>
</dbReference>
<comment type="similarity">
    <text evidence="8">Belongs to the glycosyltransferase 2 family. GtrB subfamily.</text>
</comment>
<evidence type="ECO:0000256" key="4">
    <source>
        <dbReference type="ARBA" id="ARBA00022679"/>
    </source>
</evidence>
<evidence type="ECO:0000256" key="9">
    <source>
        <dbReference type="SAM" id="Phobius"/>
    </source>
</evidence>
<evidence type="ECO:0000256" key="7">
    <source>
        <dbReference type="ARBA" id="ARBA00023136"/>
    </source>
</evidence>
<evidence type="ECO:0000256" key="8">
    <source>
        <dbReference type="ARBA" id="ARBA00038152"/>
    </source>
</evidence>
<dbReference type="Gene3D" id="3.90.550.10">
    <property type="entry name" value="Spore Coat Polysaccharide Biosynthesis Protein SpsA, Chain A"/>
    <property type="match status" value="1"/>
</dbReference>
<feature type="domain" description="Glycosyltransferase 2-like" evidence="10">
    <location>
        <begin position="18"/>
        <end position="179"/>
    </location>
</feature>
<keyword evidence="7 9" id="KW-0472">Membrane</keyword>
<dbReference type="PANTHER" id="PTHR48090">
    <property type="entry name" value="UNDECAPRENYL-PHOSPHATE 4-DEOXY-4-FORMAMIDO-L-ARABINOSE TRANSFERASE-RELATED"/>
    <property type="match status" value="1"/>
</dbReference>
<evidence type="ECO:0000256" key="5">
    <source>
        <dbReference type="ARBA" id="ARBA00022692"/>
    </source>
</evidence>
<dbReference type="EMBL" id="LWDL01000031">
    <property type="protein sequence ID" value="OQW49707.1"/>
    <property type="molecule type" value="Genomic_DNA"/>
</dbReference>
<comment type="caution">
    <text evidence="11">The sequence shown here is derived from an EMBL/GenBank/DDBJ whole genome shotgun (WGS) entry which is preliminary data.</text>
</comment>
<keyword evidence="4 11" id="KW-0808">Transferase</keyword>